<protein>
    <submittedName>
        <fullName evidence="4">Imm71 family immunity protein</fullName>
    </submittedName>
</protein>
<feature type="domain" description="Immunity protein 71" evidence="3">
    <location>
        <begin position="11"/>
        <end position="164"/>
    </location>
</feature>
<organism evidence="4 5">
    <name type="scientific">Aromatoleum evansii</name>
    <name type="common">Azoarcus evansii</name>
    <dbReference type="NCBI Taxonomy" id="59406"/>
    <lineage>
        <taxon>Bacteria</taxon>
        <taxon>Pseudomonadati</taxon>
        <taxon>Pseudomonadota</taxon>
        <taxon>Betaproteobacteria</taxon>
        <taxon>Rhodocyclales</taxon>
        <taxon>Rhodocyclaceae</taxon>
        <taxon>Aromatoleum</taxon>
    </lineage>
</organism>
<dbReference type="InterPro" id="IPR028966">
    <property type="entry name" value="Imm72"/>
</dbReference>
<sequence length="379" mass="42894">MNDFTYNLDTLPNEEERRRIFYMLKKNSSYTAWARVGKYYDRWMHTYQRAFEEARQAGRFGFGNFRSDYACYCGFAECLKRLLRGDKRPFKFLGQHGHFYQAGVPMQVWGRDISFHEFGEGTCVAAMKSPLWAEFEAVFTSAGRAWGEIYRYILEDRYIDKPAPLGLMAYRGPDFLRDKTTLPDGELPPVPAVLPPQLVRSGDTVPCSGIWEPVKADFSGGFLGLFRKPLIPPGVRLPLDGTMNYLHGGSPAPNISFEGDADRDDGRPTVWQLLWRDDRYEDGTIPPEEADYTFRCPEYPAPPWKEFQPGGADGAQTASGEARPNVPAGQPCPEAGWWLTPAQASSRRYFNEGEIMPALGGDYGQTFWQWAPDQAAPTI</sequence>
<dbReference type="InterPro" id="IPR028950">
    <property type="entry name" value="Imm71"/>
</dbReference>
<evidence type="ECO:0000259" key="2">
    <source>
        <dbReference type="Pfam" id="PF15584"/>
    </source>
</evidence>
<name>A0ABZ1ASB1_AROEV</name>
<dbReference type="RefSeq" id="WP_407280140.1">
    <property type="nucleotide sequence ID" value="NZ_CP141259.1"/>
</dbReference>
<evidence type="ECO:0000313" key="4">
    <source>
        <dbReference type="EMBL" id="WRL47749.1"/>
    </source>
</evidence>
<evidence type="ECO:0000313" key="5">
    <source>
        <dbReference type="Proteomes" id="UP001626593"/>
    </source>
</evidence>
<feature type="domain" description="Immunity protein 72" evidence="2">
    <location>
        <begin position="198"/>
        <end position="292"/>
    </location>
</feature>
<proteinExistence type="predicted"/>
<dbReference type="EMBL" id="CP141259">
    <property type="protein sequence ID" value="WRL47749.1"/>
    <property type="molecule type" value="Genomic_DNA"/>
</dbReference>
<evidence type="ECO:0000259" key="3">
    <source>
        <dbReference type="Pfam" id="PF15602"/>
    </source>
</evidence>
<dbReference type="Pfam" id="PF15584">
    <property type="entry name" value="Imm72"/>
    <property type="match status" value="1"/>
</dbReference>
<dbReference type="Pfam" id="PF15602">
    <property type="entry name" value="Imm71"/>
    <property type="match status" value="1"/>
</dbReference>
<reference evidence="4 5" key="1">
    <citation type="submission" date="2023-12" db="EMBL/GenBank/DDBJ databases">
        <title>A. evansii MAY27, complete genome.</title>
        <authorList>
            <person name="Wang Y."/>
        </authorList>
    </citation>
    <scope>NUCLEOTIDE SEQUENCE [LARGE SCALE GENOMIC DNA]</scope>
    <source>
        <strain evidence="4 5">MAY27</strain>
    </source>
</reference>
<accession>A0ABZ1ASB1</accession>
<dbReference type="Proteomes" id="UP001626593">
    <property type="component" value="Chromosome"/>
</dbReference>
<gene>
    <name evidence="4" type="ORF">U5817_06800</name>
</gene>
<feature type="region of interest" description="Disordered" evidence="1">
    <location>
        <begin position="308"/>
        <end position="334"/>
    </location>
</feature>
<evidence type="ECO:0000256" key="1">
    <source>
        <dbReference type="SAM" id="MobiDB-lite"/>
    </source>
</evidence>
<keyword evidence="5" id="KW-1185">Reference proteome</keyword>